<comment type="pathway">
    <text evidence="10">Sulfur metabolism; glutathione biosynthesis; glutathione from L-cysteine and L-glutamate: step 2/2.</text>
</comment>
<name>A0ABX1SYK8_PELUQ</name>
<comment type="cofactor">
    <cofactor evidence="1">
        <name>Mn(2+)</name>
        <dbReference type="ChEBI" id="CHEBI:29035"/>
    </cofactor>
</comment>
<feature type="domain" description="ATP-grasp" evidence="11">
    <location>
        <begin position="126"/>
        <end position="307"/>
    </location>
</feature>
<evidence type="ECO:0000256" key="8">
    <source>
        <dbReference type="ARBA" id="ARBA00022842"/>
    </source>
</evidence>
<comment type="catalytic activity">
    <reaction evidence="10">
        <text>gamma-L-glutamyl-L-cysteine + glycine + ATP = glutathione + ADP + phosphate + H(+)</text>
        <dbReference type="Rhea" id="RHEA:13557"/>
        <dbReference type="ChEBI" id="CHEBI:15378"/>
        <dbReference type="ChEBI" id="CHEBI:30616"/>
        <dbReference type="ChEBI" id="CHEBI:43474"/>
        <dbReference type="ChEBI" id="CHEBI:57305"/>
        <dbReference type="ChEBI" id="CHEBI:57925"/>
        <dbReference type="ChEBI" id="CHEBI:58173"/>
        <dbReference type="ChEBI" id="CHEBI:456216"/>
        <dbReference type="EC" id="6.3.2.3"/>
    </reaction>
</comment>
<evidence type="ECO:0000256" key="10">
    <source>
        <dbReference type="HAMAP-Rule" id="MF_00162"/>
    </source>
</evidence>
<evidence type="ECO:0000313" key="13">
    <source>
        <dbReference type="Proteomes" id="UP001166004"/>
    </source>
</evidence>
<evidence type="ECO:0000256" key="2">
    <source>
        <dbReference type="ARBA" id="ARBA00001946"/>
    </source>
</evidence>
<dbReference type="NCBIfam" id="NF003573">
    <property type="entry name" value="PRK05246.1"/>
    <property type="match status" value="1"/>
</dbReference>
<dbReference type="Pfam" id="PF02951">
    <property type="entry name" value="GSH-S_N"/>
    <property type="match status" value="1"/>
</dbReference>
<keyword evidence="4 10" id="KW-0317">Glutathione biosynthesis</keyword>
<comment type="cofactor">
    <cofactor evidence="2">
        <name>Mg(2+)</name>
        <dbReference type="ChEBI" id="CHEBI:18420"/>
    </cofactor>
</comment>
<dbReference type="InterPro" id="IPR016185">
    <property type="entry name" value="PreATP-grasp_dom_sf"/>
</dbReference>
<dbReference type="InterPro" id="IPR011761">
    <property type="entry name" value="ATP-grasp"/>
</dbReference>
<dbReference type="SUPFAM" id="SSF52440">
    <property type="entry name" value="PreATP-grasp domain"/>
    <property type="match status" value="1"/>
</dbReference>
<dbReference type="InterPro" id="IPR006284">
    <property type="entry name" value="Glut_synth_pro"/>
</dbReference>
<dbReference type="EMBL" id="LANA01000001">
    <property type="protein sequence ID" value="NMN66928.1"/>
    <property type="molecule type" value="Genomic_DNA"/>
</dbReference>
<comment type="caution">
    <text evidence="12">The sequence shown here is derived from an EMBL/GenBank/DDBJ whole genome shotgun (WGS) entry which is preliminary data.</text>
</comment>
<dbReference type="Gene3D" id="3.40.50.20">
    <property type="match status" value="1"/>
</dbReference>
<dbReference type="Pfam" id="PF02955">
    <property type="entry name" value="GSH-S_ATP"/>
    <property type="match status" value="1"/>
</dbReference>
<dbReference type="InterPro" id="IPR004218">
    <property type="entry name" value="GSHS_ATP-bd"/>
</dbReference>
<evidence type="ECO:0000256" key="5">
    <source>
        <dbReference type="ARBA" id="ARBA00022723"/>
    </source>
</evidence>
<dbReference type="PROSITE" id="PS50975">
    <property type="entry name" value="ATP_GRASP"/>
    <property type="match status" value="1"/>
</dbReference>
<keyword evidence="5" id="KW-0479">Metal-binding</keyword>
<dbReference type="Gene3D" id="3.30.470.20">
    <property type="entry name" value="ATP-grasp fold, B domain"/>
    <property type="match status" value="1"/>
</dbReference>
<evidence type="ECO:0000259" key="11">
    <source>
        <dbReference type="PROSITE" id="PS50975"/>
    </source>
</evidence>
<dbReference type="RefSeq" id="WP_169035454.1">
    <property type="nucleotide sequence ID" value="NZ_LANA01000001.1"/>
</dbReference>
<proteinExistence type="inferred from homology"/>
<accession>A0ABX1SYK8</accession>
<dbReference type="InterPro" id="IPR013815">
    <property type="entry name" value="ATP_grasp_subdomain_1"/>
</dbReference>
<dbReference type="InterPro" id="IPR004215">
    <property type="entry name" value="GSHS_N"/>
</dbReference>
<evidence type="ECO:0000256" key="1">
    <source>
        <dbReference type="ARBA" id="ARBA00001936"/>
    </source>
</evidence>
<dbReference type="EC" id="6.3.2.3" evidence="10"/>
<dbReference type="HAMAP" id="MF_00162">
    <property type="entry name" value="GSH_S"/>
    <property type="match status" value="1"/>
</dbReference>
<evidence type="ECO:0000256" key="4">
    <source>
        <dbReference type="ARBA" id="ARBA00022684"/>
    </source>
</evidence>
<keyword evidence="9" id="KW-0464">Manganese</keyword>
<evidence type="ECO:0000256" key="3">
    <source>
        <dbReference type="ARBA" id="ARBA00022598"/>
    </source>
</evidence>
<evidence type="ECO:0000313" key="12">
    <source>
        <dbReference type="EMBL" id="NMN66928.1"/>
    </source>
</evidence>
<evidence type="ECO:0000256" key="7">
    <source>
        <dbReference type="ARBA" id="ARBA00022840"/>
    </source>
</evidence>
<keyword evidence="3 10" id="KW-0436">Ligase</keyword>
<reference evidence="12 13" key="1">
    <citation type="submission" date="2019-07" db="EMBL/GenBank/DDBJ databases">
        <title>SAR11 Genome Evolution.</title>
        <authorList>
            <person name="Giovannoni S."/>
        </authorList>
    </citation>
    <scope>NUCLEOTIDE SEQUENCE [LARGE SCALE GENOMIC DNA]</scope>
    <source>
        <strain evidence="12 13">HTCC9565</strain>
    </source>
</reference>
<organism evidence="12 13">
    <name type="scientific">Pelagibacter ubique</name>
    <dbReference type="NCBI Taxonomy" id="198252"/>
    <lineage>
        <taxon>Bacteria</taxon>
        <taxon>Pseudomonadati</taxon>
        <taxon>Pseudomonadota</taxon>
        <taxon>Alphaproteobacteria</taxon>
        <taxon>Candidatus Pelagibacterales</taxon>
        <taxon>Candidatus Pelagibacteraceae</taxon>
        <taxon>Candidatus Pelagibacter</taxon>
    </lineage>
</organism>
<dbReference type="Proteomes" id="UP001166004">
    <property type="component" value="Unassembled WGS sequence"/>
</dbReference>
<comment type="similarity">
    <text evidence="10">Belongs to the prokaryotic GSH synthase family.</text>
</comment>
<evidence type="ECO:0000256" key="6">
    <source>
        <dbReference type="ARBA" id="ARBA00022741"/>
    </source>
</evidence>
<keyword evidence="6 10" id="KW-0547">Nucleotide-binding</keyword>
<dbReference type="PANTHER" id="PTHR21621:SF4">
    <property type="entry name" value="GLUTATHIONE SYNTHETASE"/>
    <property type="match status" value="1"/>
</dbReference>
<evidence type="ECO:0000256" key="9">
    <source>
        <dbReference type="ARBA" id="ARBA00023211"/>
    </source>
</evidence>
<keyword evidence="13" id="KW-1185">Reference proteome</keyword>
<sequence length="308" mass="35750">MINKIIAIQGNHPSKLNPTTDTSVFLAHEIQNKKYKIFYYDPKDLSIINSKVIAKGFFIKFNYSQKKFFKILKKQKLDLSNCKYILIRQDPPFNLEYISTTYILDTIKDKVKIINNPTSIRNISEKLYSAKYQKFMPRTIFTQNIDEIKKFFKTHKKVIIKPIHSYSGNDIHLLDSLNLRFIKKFIKKHDHIMCQKYLYKISKGDKRVFLINGKVCGAISRVPKKGSFLSNMSKGAKPINIELTNIEKRISILIAKNLKKENIFFAGIDFIDQKLNGDINVTSPTGLKTLFDLSGINLAKVFWKELRA</sequence>
<dbReference type="Gene3D" id="3.30.1490.20">
    <property type="entry name" value="ATP-grasp fold, A domain"/>
    <property type="match status" value="1"/>
</dbReference>
<protein>
    <recommendedName>
        <fullName evidence="10">Glutathione synthetase</fullName>
        <ecNumber evidence="10">6.3.2.3</ecNumber>
    </recommendedName>
    <alternativeName>
        <fullName evidence="10">GSH synthetase</fullName>
        <shortName evidence="10">GSH-S</shortName>
        <shortName evidence="10">GSHase</shortName>
    </alternativeName>
    <alternativeName>
        <fullName evidence="10">Glutathione synthase</fullName>
    </alternativeName>
</protein>
<dbReference type="SUPFAM" id="SSF56059">
    <property type="entry name" value="Glutathione synthetase ATP-binding domain-like"/>
    <property type="match status" value="1"/>
</dbReference>
<keyword evidence="8" id="KW-0460">Magnesium</keyword>
<keyword evidence="7 10" id="KW-0067">ATP-binding</keyword>
<gene>
    <name evidence="10" type="primary">gshB</name>
    <name evidence="12" type="ORF">VP91_00000580</name>
</gene>
<dbReference type="PANTHER" id="PTHR21621">
    <property type="entry name" value="RIBOSOMAL PROTEIN S6 MODIFICATION PROTEIN"/>
    <property type="match status" value="1"/>
</dbReference>